<keyword evidence="7" id="KW-0234">DNA repair</keyword>
<evidence type="ECO:0000256" key="1">
    <source>
        <dbReference type="ARBA" id="ARBA00022741"/>
    </source>
</evidence>
<keyword evidence="5" id="KW-0067">ATP-binding</keyword>
<evidence type="ECO:0000313" key="9">
    <source>
        <dbReference type="EMBL" id="KOS69801.1"/>
    </source>
</evidence>
<evidence type="ECO:0000256" key="7">
    <source>
        <dbReference type="ARBA" id="ARBA00023204"/>
    </source>
</evidence>
<feature type="domain" description="PD-(D/E)XK endonuclease-like" evidence="8">
    <location>
        <begin position="5"/>
        <end position="250"/>
    </location>
</feature>
<protein>
    <recommendedName>
        <fullName evidence="8">PD-(D/E)XK endonuclease-like domain-containing protein</fullName>
    </recommendedName>
</protein>
<evidence type="ECO:0000256" key="2">
    <source>
        <dbReference type="ARBA" id="ARBA00022763"/>
    </source>
</evidence>
<dbReference type="EMBL" id="LGRV01000003">
    <property type="protein sequence ID" value="KOS69801.1"/>
    <property type="molecule type" value="Genomic_DNA"/>
</dbReference>
<keyword evidence="6" id="KW-0238">DNA-binding</keyword>
<evidence type="ECO:0000256" key="3">
    <source>
        <dbReference type="ARBA" id="ARBA00022801"/>
    </source>
</evidence>
<keyword evidence="10" id="KW-1185">Reference proteome</keyword>
<proteinExistence type="predicted"/>
<keyword evidence="1" id="KW-0547">Nucleotide-binding</keyword>
<evidence type="ECO:0000256" key="4">
    <source>
        <dbReference type="ARBA" id="ARBA00022806"/>
    </source>
</evidence>
<evidence type="ECO:0000256" key="6">
    <source>
        <dbReference type="ARBA" id="ARBA00023125"/>
    </source>
</evidence>
<keyword evidence="4" id="KW-0347">Helicase</keyword>
<dbReference type="Gene3D" id="3.90.320.10">
    <property type="match status" value="1"/>
</dbReference>
<evidence type="ECO:0000259" key="8">
    <source>
        <dbReference type="Pfam" id="PF12705"/>
    </source>
</evidence>
<keyword evidence="2" id="KW-0227">DNA damage</keyword>
<reference evidence="10" key="1">
    <citation type="submission" date="2015-07" db="EMBL/GenBank/DDBJ databases">
        <title>Fjat-14205 dsm 2895.</title>
        <authorList>
            <person name="Liu B."/>
            <person name="Wang J."/>
            <person name="Zhu Y."/>
            <person name="Liu G."/>
            <person name="Chen Q."/>
            <person name="Chen Z."/>
            <person name="Lan J."/>
            <person name="Che J."/>
            <person name="Ge C."/>
            <person name="Shi H."/>
            <person name="Pan Z."/>
            <person name="Liu X."/>
        </authorList>
    </citation>
    <scope>NUCLEOTIDE SEQUENCE [LARGE SCALE GENOMIC DNA]</scope>
    <source>
        <strain evidence="10">DSM 25560</strain>
    </source>
</reference>
<evidence type="ECO:0000313" key="10">
    <source>
        <dbReference type="Proteomes" id="UP000050668"/>
    </source>
</evidence>
<dbReference type="InterPro" id="IPR038726">
    <property type="entry name" value="PDDEXK_AddAB-type"/>
</dbReference>
<keyword evidence="3" id="KW-0378">Hydrolase</keyword>
<dbReference type="Proteomes" id="UP000050668">
    <property type="component" value="Unassembled WGS sequence"/>
</dbReference>
<accession>A0ABR5K4L6</accession>
<dbReference type="InterPro" id="IPR011604">
    <property type="entry name" value="PDDEXK-like_dom_sf"/>
</dbReference>
<dbReference type="Pfam" id="PF12705">
    <property type="entry name" value="PDDEXK_1"/>
    <property type="match status" value="1"/>
</dbReference>
<evidence type="ECO:0000256" key="5">
    <source>
        <dbReference type="ARBA" id="ARBA00022840"/>
    </source>
</evidence>
<comment type="caution">
    <text evidence="9">The sequence shown here is derived from an EMBL/GenBank/DDBJ whole genome shotgun (WGS) entry which is preliminary data.</text>
</comment>
<gene>
    <name evidence="9" type="ORF">AEA09_08785</name>
</gene>
<organism evidence="9 10">
    <name type="scientific">Lysinibacillus contaminans</name>
    <dbReference type="NCBI Taxonomy" id="1293441"/>
    <lineage>
        <taxon>Bacteria</taxon>
        <taxon>Bacillati</taxon>
        <taxon>Bacillota</taxon>
        <taxon>Bacilli</taxon>
        <taxon>Bacillales</taxon>
        <taxon>Bacillaceae</taxon>
        <taxon>Lysinibacillus</taxon>
    </lineage>
</organism>
<name>A0ABR5K4L6_9BACI</name>
<sequence>MPILFGQIVHHIIEQTIVHYLQTGEVPTVAELVNRARGQLNAAFIDSTRNRDLWIQKPNKFYMMQEVYYDGKLEPAIVADYKERMHTIFENFLHSETFQQITASKGSLRIGEPEQFRTMKIDDTQVFVVMDFHYFDEVADKWIIIDWKTGGESDDDRQQLALYAYYVQEKYRVPLENIEVYNEYLKTGQRKKYLLTHFDIENTLHTFQRSVLEMKKYQADIFTNEPIDFEDFEQTSEEWQCLRCNYKELCVHGKGK</sequence>